<dbReference type="GO" id="GO:0032259">
    <property type="term" value="P:methylation"/>
    <property type="evidence" value="ECO:0007669"/>
    <property type="project" value="UniProtKB-KW"/>
</dbReference>
<dbReference type="GO" id="GO:0009307">
    <property type="term" value="P:DNA restriction-modification system"/>
    <property type="evidence" value="ECO:0007669"/>
    <property type="project" value="UniProtKB-KW"/>
</dbReference>
<keyword evidence="5" id="KW-0680">Restriction system</keyword>
<evidence type="ECO:0000256" key="3">
    <source>
        <dbReference type="ARBA" id="ARBA00022679"/>
    </source>
</evidence>
<sequence length="181" mass="19428">MTDHALQAPPCPDALVVLSFFSGAMGLDLGMAQGGIHARLACEVDKTCRQTIAANFPHLPLIGDITQYSAAQIRKAAGLSFSQEIDVVFGGPPCQAFSTAGARRGLDDARGNVFLCFLDRIADLKPRYVVIENVRGLLSMSYPYVPPQLRSQPELMACPLTSGSCLVFIFPDKKAVSALQL</sequence>
<keyword evidence="4 7" id="KW-0949">S-adenosyl-L-methionine</keyword>
<dbReference type="AlphaFoldDB" id="A0A948THD7"/>
<dbReference type="InterPro" id="IPR050390">
    <property type="entry name" value="C5-Methyltransferase"/>
</dbReference>
<evidence type="ECO:0000256" key="7">
    <source>
        <dbReference type="PROSITE-ProRule" id="PRU01016"/>
    </source>
</evidence>
<dbReference type="Pfam" id="PF00145">
    <property type="entry name" value="DNA_methylase"/>
    <property type="match status" value="1"/>
</dbReference>
<reference evidence="8" key="2">
    <citation type="submission" date="2021-04" db="EMBL/GenBank/DDBJ databases">
        <authorList>
            <person name="Gilroy R."/>
        </authorList>
    </citation>
    <scope>NUCLEOTIDE SEQUENCE</scope>
    <source>
        <strain evidence="8">378</strain>
    </source>
</reference>
<dbReference type="GO" id="GO:0003886">
    <property type="term" value="F:DNA (cytosine-5-)-methyltransferase activity"/>
    <property type="evidence" value="ECO:0007669"/>
    <property type="project" value="UniProtKB-EC"/>
</dbReference>
<dbReference type="PROSITE" id="PS51679">
    <property type="entry name" value="SAM_MT_C5"/>
    <property type="match status" value="1"/>
</dbReference>
<dbReference type="PRINTS" id="PR00105">
    <property type="entry name" value="C5METTRFRASE"/>
</dbReference>
<evidence type="ECO:0000256" key="5">
    <source>
        <dbReference type="ARBA" id="ARBA00022747"/>
    </source>
</evidence>
<dbReference type="InterPro" id="IPR018117">
    <property type="entry name" value="C5_DNA_meth_AS"/>
</dbReference>
<dbReference type="EMBL" id="JAHLFE010000154">
    <property type="protein sequence ID" value="MBU3844703.1"/>
    <property type="molecule type" value="Genomic_DNA"/>
</dbReference>
<protein>
    <recommendedName>
        <fullName evidence="1">DNA (cytosine-5-)-methyltransferase</fullName>
        <ecNumber evidence="1">2.1.1.37</ecNumber>
    </recommendedName>
</protein>
<dbReference type="Proteomes" id="UP000733611">
    <property type="component" value="Unassembled WGS sequence"/>
</dbReference>
<evidence type="ECO:0000313" key="9">
    <source>
        <dbReference type="Proteomes" id="UP000733611"/>
    </source>
</evidence>
<keyword evidence="3 7" id="KW-0808">Transferase</keyword>
<dbReference type="SUPFAM" id="SSF53335">
    <property type="entry name" value="S-adenosyl-L-methionine-dependent methyltransferases"/>
    <property type="match status" value="1"/>
</dbReference>
<keyword evidence="2 7" id="KW-0489">Methyltransferase</keyword>
<evidence type="ECO:0000256" key="6">
    <source>
        <dbReference type="ARBA" id="ARBA00047422"/>
    </source>
</evidence>
<dbReference type="EC" id="2.1.1.37" evidence="1"/>
<organism evidence="8 9">
    <name type="scientific">Candidatus Anaerobiospirillum pullicola</name>
    <dbReference type="NCBI Taxonomy" id="2838451"/>
    <lineage>
        <taxon>Bacteria</taxon>
        <taxon>Pseudomonadati</taxon>
        <taxon>Pseudomonadota</taxon>
        <taxon>Gammaproteobacteria</taxon>
        <taxon>Aeromonadales</taxon>
        <taxon>Succinivibrionaceae</taxon>
        <taxon>Anaerobiospirillum</taxon>
    </lineage>
</organism>
<evidence type="ECO:0000313" key="8">
    <source>
        <dbReference type="EMBL" id="MBU3844703.1"/>
    </source>
</evidence>
<dbReference type="InterPro" id="IPR001525">
    <property type="entry name" value="C5_MeTfrase"/>
</dbReference>
<feature type="active site" evidence="7">
    <location>
        <position position="94"/>
    </location>
</feature>
<dbReference type="InterPro" id="IPR029063">
    <property type="entry name" value="SAM-dependent_MTases_sf"/>
</dbReference>
<accession>A0A948THD7</accession>
<evidence type="ECO:0000256" key="4">
    <source>
        <dbReference type="ARBA" id="ARBA00022691"/>
    </source>
</evidence>
<gene>
    <name evidence="8" type="ORF">H9847_07560</name>
</gene>
<dbReference type="PANTHER" id="PTHR10629:SF52">
    <property type="entry name" value="DNA (CYTOSINE-5)-METHYLTRANSFERASE 1"/>
    <property type="match status" value="1"/>
</dbReference>
<dbReference type="Gene3D" id="3.40.50.150">
    <property type="entry name" value="Vaccinia Virus protein VP39"/>
    <property type="match status" value="1"/>
</dbReference>
<proteinExistence type="inferred from homology"/>
<evidence type="ECO:0000256" key="2">
    <source>
        <dbReference type="ARBA" id="ARBA00022603"/>
    </source>
</evidence>
<dbReference type="PANTHER" id="PTHR10629">
    <property type="entry name" value="CYTOSINE-SPECIFIC METHYLTRANSFERASE"/>
    <property type="match status" value="1"/>
</dbReference>
<comment type="similarity">
    <text evidence="7">Belongs to the class I-like SAM-binding methyltransferase superfamily. C5-methyltransferase family.</text>
</comment>
<reference evidence="8" key="1">
    <citation type="journal article" date="2021" name="PeerJ">
        <title>Extensive microbial diversity within the chicken gut microbiome revealed by metagenomics and culture.</title>
        <authorList>
            <person name="Gilroy R."/>
            <person name="Ravi A."/>
            <person name="Getino M."/>
            <person name="Pursley I."/>
            <person name="Horton D.L."/>
            <person name="Alikhan N.F."/>
            <person name="Baker D."/>
            <person name="Gharbi K."/>
            <person name="Hall N."/>
            <person name="Watson M."/>
            <person name="Adriaenssens E.M."/>
            <person name="Foster-Nyarko E."/>
            <person name="Jarju S."/>
            <person name="Secka A."/>
            <person name="Antonio M."/>
            <person name="Oren A."/>
            <person name="Chaudhuri R.R."/>
            <person name="La Ragione R."/>
            <person name="Hildebrand F."/>
            <person name="Pallen M.J."/>
        </authorList>
    </citation>
    <scope>NUCLEOTIDE SEQUENCE</scope>
    <source>
        <strain evidence="8">378</strain>
    </source>
</reference>
<name>A0A948THD7_9GAMM</name>
<evidence type="ECO:0000256" key="1">
    <source>
        <dbReference type="ARBA" id="ARBA00011975"/>
    </source>
</evidence>
<dbReference type="PROSITE" id="PS00094">
    <property type="entry name" value="C5_MTASE_1"/>
    <property type="match status" value="1"/>
</dbReference>
<dbReference type="GO" id="GO:0044027">
    <property type="term" value="P:negative regulation of gene expression via chromosomal CpG island methylation"/>
    <property type="evidence" value="ECO:0007669"/>
    <property type="project" value="TreeGrafter"/>
</dbReference>
<comment type="caution">
    <text evidence="8">The sequence shown here is derived from an EMBL/GenBank/DDBJ whole genome shotgun (WGS) entry which is preliminary data.</text>
</comment>
<dbReference type="GO" id="GO:0003677">
    <property type="term" value="F:DNA binding"/>
    <property type="evidence" value="ECO:0007669"/>
    <property type="project" value="TreeGrafter"/>
</dbReference>
<comment type="catalytic activity">
    <reaction evidence="6">
        <text>a 2'-deoxycytidine in DNA + S-adenosyl-L-methionine = a 5-methyl-2'-deoxycytidine in DNA + S-adenosyl-L-homocysteine + H(+)</text>
        <dbReference type="Rhea" id="RHEA:13681"/>
        <dbReference type="Rhea" id="RHEA-COMP:11369"/>
        <dbReference type="Rhea" id="RHEA-COMP:11370"/>
        <dbReference type="ChEBI" id="CHEBI:15378"/>
        <dbReference type="ChEBI" id="CHEBI:57856"/>
        <dbReference type="ChEBI" id="CHEBI:59789"/>
        <dbReference type="ChEBI" id="CHEBI:85452"/>
        <dbReference type="ChEBI" id="CHEBI:85454"/>
        <dbReference type="EC" id="2.1.1.37"/>
    </reaction>
</comment>